<accession>A0A3G6ITF9</accession>
<evidence type="ECO:0000256" key="3">
    <source>
        <dbReference type="ARBA" id="ARBA00022801"/>
    </source>
</evidence>
<evidence type="ECO:0000313" key="7">
    <source>
        <dbReference type="EMBL" id="AZA08902.1"/>
    </source>
</evidence>
<keyword evidence="3 7" id="KW-0378">Hydrolase</keyword>
<dbReference type="KEGG" id="cpso:CPPEL_03870"/>
<dbReference type="RefSeq" id="WP_123959890.1">
    <property type="nucleotide sequence ID" value="NZ_CP033898.1"/>
</dbReference>
<dbReference type="PANTHER" id="PTHR47359:SF3">
    <property type="entry name" value="NLP_P60 DOMAIN-CONTAINING PROTEIN-RELATED"/>
    <property type="match status" value="1"/>
</dbReference>
<organism evidence="7 8">
    <name type="scientific">Corynebacterium pseudopelargi</name>
    <dbReference type="NCBI Taxonomy" id="2080757"/>
    <lineage>
        <taxon>Bacteria</taxon>
        <taxon>Bacillati</taxon>
        <taxon>Actinomycetota</taxon>
        <taxon>Actinomycetes</taxon>
        <taxon>Mycobacteriales</taxon>
        <taxon>Corynebacteriaceae</taxon>
        <taxon>Corynebacterium</taxon>
    </lineage>
</organism>
<evidence type="ECO:0000256" key="2">
    <source>
        <dbReference type="ARBA" id="ARBA00022670"/>
    </source>
</evidence>
<dbReference type="Proteomes" id="UP000271426">
    <property type="component" value="Chromosome"/>
</dbReference>
<feature type="domain" description="NlpC/P60" evidence="6">
    <location>
        <begin position="89"/>
        <end position="203"/>
    </location>
</feature>
<dbReference type="EC" id="3.4.-.-" evidence="7"/>
<evidence type="ECO:0000313" key="8">
    <source>
        <dbReference type="Proteomes" id="UP000271426"/>
    </source>
</evidence>
<keyword evidence="5" id="KW-0732">Signal</keyword>
<dbReference type="EMBL" id="CP033898">
    <property type="protein sequence ID" value="AZA08902.1"/>
    <property type="molecule type" value="Genomic_DNA"/>
</dbReference>
<keyword evidence="8" id="KW-1185">Reference proteome</keyword>
<proteinExistence type="inferred from homology"/>
<dbReference type="AlphaFoldDB" id="A0A3G6ITF9"/>
<dbReference type="Pfam" id="PF00877">
    <property type="entry name" value="NLPC_P60"/>
    <property type="match status" value="1"/>
</dbReference>
<feature type="signal peptide" evidence="5">
    <location>
        <begin position="1"/>
        <end position="34"/>
    </location>
</feature>
<dbReference type="GO" id="GO:0008234">
    <property type="term" value="F:cysteine-type peptidase activity"/>
    <property type="evidence" value="ECO:0007669"/>
    <property type="project" value="UniProtKB-KW"/>
</dbReference>
<dbReference type="PROSITE" id="PS51935">
    <property type="entry name" value="NLPC_P60"/>
    <property type="match status" value="1"/>
</dbReference>
<protein>
    <submittedName>
        <fullName evidence="7">Putative endopeptidase</fullName>
        <ecNumber evidence="7">3.4.-.-</ecNumber>
    </submittedName>
</protein>
<evidence type="ECO:0000256" key="1">
    <source>
        <dbReference type="ARBA" id="ARBA00007074"/>
    </source>
</evidence>
<dbReference type="InterPro" id="IPR038765">
    <property type="entry name" value="Papain-like_cys_pep_sf"/>
</dbReference>
<reference evidence="7 8" key="1">
    <citation type="submission" date="2018-11" db="EMBL/GenBank/DDBJ databases">
        <authorList>
            <person name="Kleinhagauer T."/>
            <person name="Glaeser S.P."/>
            <person name="Spergser J."/>
            <person name="Ruckert C."/>
            <person name="Kaempfer P."/>
            <person name="Busse H.-J."/>
        </authorList>
    </citation>
    <scope>NUCLEOTIDE SEQUENCE [LARGE SCALE GENOMIC DNA]</scope>
    <source>
        <strain evidence="7 8">812CH</strain>
    </source>
</reference>
<sequence precursor="true">MAKHRRNKQNARNAAVASAAVVGAAAALAPAAQAFEITEPFTGQSVQVPGVDALNANTITGLVEAPFAQQGVDLGLGSLAAAPVSAPLSSEGQKIVDAARTKIGSPYVWGAAGPNAFDCSGLTSWAYSQVGKSIPRTSYDQAAAGRKVSRDQLQPGDIIAFYSGASHVGIYTGNGTVIHALNEGTPLSESPLDSMPYHSAVRF</sequence>
<evidence type="ECO:0000259" key="6">
    <source>
        <dbReference type="PROSITE" id="PS51935"/>
    </source>
</evidence>
<dbReference type="Gene3D" id="3.90.1720.10">
    <property type="entry name" value="endopeptidase domain like (from Nostoc punctiforme)"/>
    <property type="match status" value="1"/>
</dbReference>
<feature type="chain" id="PRO_5018302081" evidence="5">
    <location>
        <begin position="35"/>
        <end position="203"/>
    </location>
</feature>
<dbReference type="SUPFAM" id="SSF54001">
    <property type="entry name" value="Cysteine proteinases"/>
    <property type="match status" value="1"/>
</dbReference>
<gene>
    <name evidence="7" type="ORF">CPPEL_03870</name>
</gene>
<keyword evidence="4" id="KW-0788">Thiol protease</keyword>
<comment type="similarity">
    <text evidence="1">Belongs to the peptidase C40 family.</text>
</comment>
<name>A0A3G6ITF9_9CORY</name>
<keyword evidence="2" id="KW-0645">Protease</keyword>
<dbReference type="OrthoDB" id="5177647at2"/>
<evidence type="ECO:0000256" key="4">
    <source>
        <dbReference type="ARBA" id="ARBA00022807"/>
    </source>
</evidence>
<dbReference type="GO" id="GO:0006508">
    <property type="term" value="P:proteolysis"/>
    <property type="evidence" value="ECO:0007669"/>
    <property type="project" value="UniProtKB-KW"/>
</dbReference>
<dbReference type="InterPro" id="IPR051794">
    <property type="entry name" value="PG_Endopeptidase_C40"/>
</dbReference>
<evidence type="ECO:0000256" key="5">
    <source>
        <dbReference type="SAM" id="SignalP"/>
    </source>
</evidence>
<dbReference type="PANTHER" id="PTHR47359">
    <property type="entry name" value="PEPTIDOGLYCAN DL-ENDOPEPTIDASE CWLO"/>
    <property type="match status" value="1"/>
</dbReference>
<dbReference type="InterPro" id="IPR000064">
    <property type="entry name" value="NLP_P60_dom"/>
</dbReference>